<keyword evidence="10 24" id="KW-0561">Oxygen transport</keyword>
<comment type="caution">
    <text evidence="27">The sequence shown here is derived from an EMBL/GenBank/DDBJ whole genome shotgun (WGS) entry which is preliminary data.</text>
</comment>
<evidence type="ECO:0000256" key="20">
    <source>
        <dbReference type="ARBA" id="ARBA00030929"/>
    </source>
</evidence>
<dbReference type="InterPro" id="IPR017927">
    <property type="entry name" value="FAD-bd_FR_type"/>
</dbReference>
<dbReference type="Proteomes" id="UP000290849">
    <property type="component" value="Unassembled WGS sequence"/>
</dbReference>
<dbReference type="InterPro" id="IPR001433">
    <property type="entry name" value="OxRdtase_FAD/NAD-bd"/>
</dbReference>
<dbReference type="GO" id="GO:0008941">
    <property type="term" value="F:nitric oxide dioxygenase NAD(P)H activity"/>
    <property type="evidence" value="ECO:0007669"/>
    <property type="project" value="UniProtKB-EC"/>
</dbReference>
<evidence type="ECO:0000256" key="8">
    <source>
        <dbReference type="ARBA" id="ARBA00022575"/>
    </source>
</evidence>
<dbReference type="Pfam" id="PF00175">
    <property type="entry name" value="NAD_binding_1"/>
    <property type="match status" value="1"/>
</dbReference>
<evidence type="ECO:0000256" key="12">
    <source>
        <dbReference type="ARBA" id="ARBA00022723"/>
    </source>
</evidence>
<dbReference type="Pfam" id="PF00042">
    <property type="entry name" value="Globin"/>
    <property type="match status" value="1"/>
</dbReference>
<dbReference type="SUPFAM" id="SSF52343">
    <property type="entry name" value="Ferredoxin reductase-like, C-terminal NADP-linked domain"/>
    <property type="match status" value="1"/>
</dbReference>
<sequence length="404" mass="43527">MLSQKSRPYIDASVPVLREHGLTITKTFYSNMFADRPDLTNLFNMGNQASGAQQQSLASAVFAYAANYDRADVLAPVLDRIVHKHAAVGIKPSHYTIVGRHLLGAIKQVLGDAATPDLIAAWDEAYWLLAAELIAAEGRLYERSNAGPDHRLPLRVTERRAQGSEIVSLTLAPVDGTALPDFLPGQYVSVVVELRPGVFQQRQYSLSDAPNGASWRISVKREAEEGAPAGVVSNWLHDNAKVGDVLMVSRPYGDFAPALDGKSPIVLLSAGVGITPMISVLNTMARRNPERPVLFAHAARDRARLAHVDDVADAGQRMPALTAHYFLESLPADDGVPVDGATTHAGRMALPGLLGKQAPADADYYLCGPLPFMQTQRAALLEAGVPAGRVHREVFGPDLLDDIL</sequence>
<evidence type="ECO:0000256" key="11">
    <source>
        <dbReference type="ARBA" id="ARBA00022630"/>
    </source>
</evidence>
<dbReference type="GO" id="GO:0019825">
    <property type="term" value="F:oxygen binding"/>
    <property type="evidence" value="ECO:0007669"/>
    <property type="project" value="InterPro"/>
</dbReference>
<evidence type="ECO:0000256" key="4">
    <source>
        <dbReference type="ARBA" id="ARBA00008414"/>
    </source>
</evidence>
<dbReference type="GO" id="GO:0020037">
    <property type="term" value="F:heme binding"/>
    <property type="evidence" value="ECO:0007669"/>
    <property type="project" value="InterPro"/>
</dbReference>
<dbReference type="InterPro" id="IPR000971">
    <property type="entry name" value="Globin"/>
</dbReference>
<dbReference type="FunFam" id="2.40.30.10:FF:000034">
    <property type="entry name" value="Flavohemoprotein"/>
    <property type="match status" value="1"/>
</dbReference>
<dbReference type="FunFam" id="1.10.490.10:FF:000003">
    <property type="entry name" value="Flavohemoprotein"/>
    <property type="match status" value="1"/>
</dbReference>
<reference evidence="27 28" key="1">
    <citation type="journal article" date="2017" name="Int. J. Syst. Evol. Microbiol.">
        <title>Achromobacter aloeverae sp. nov., isolated from the root of Aloe vera (L.) Burm.f.</title>
        <authorList>
            <person name="Kuncharoen N."/>
            <person name="Muramatsu Y."/>
            <person name="Shibata C."/>
            <person name="Kamakura Y."/>
            <person name="Nakagawa Y."/>
            <person name="Tanasupawat S."/>
        </authorList>
    </citation>
    <scope>NUCLEOTIDE SEQUENCE [LARGE SCALE GENOMIC DNA]</scope>
    <source>
        <strain evidence="27 28">AVA-1</strain>
    </source>
</reference>
<dbReference type="EC" id="1.14.12.17" evidence="5"/>
<proteinExistence type="inferred from homology"/>
<keyword evidence="8" id="KW-0216">Detoxification</keyword>
<keyword evidence="15" id="KW-0560">Oxidoreductase</keyword>
<keyword evidence="28" id="KW-1185">Reference proteome</keyword>
<dbReference type="SUPFAM" id="SSF46458">
    <property type="entry name" value="Globin-like"/>
    <property type="match status" value="1"/>
</dbReference>
<dbReference type="OrthoDB" id="9801223at2"/>
<dbReference type="InterPro" id="IPR009050">
    <property type="entry name" value="Globin-like_sf"/>
</dbReference>
<dbReference type="Gene3D" id="3.40.50.80">
    <property type="entry name" value="Nucleotide-binding domain of ferredoxin-NADP reductase (FNR) module"/>
    <property type="match status" value="1"/>
</dbReference>
<evidence type="ECO:0000256" key="14">
    <source>
        <dbReference type="ARBA" id="ARBA00022857"/>
    </source>
</evidence>
<dbReference type="PANTHER" id="PTHR43396:SF3">
    <property type="entry name" value="FLAVOHEMOPROTEIN"/>
    <property type="match status" value="1"/>
</dbReference>
<evidence type="ECO:0000256" key="2">
    <source>
        <dbReference type="ARBA" id="ARBA00001974"/>
    </source>
</evidence>
<dbReference type="AlphaFoldDB" id="A0A4Q1HIU7"/>
<dbReference type="PANTHER" id="PTHR43396">
    <property type="entry name" value="FLAVOHEMOPROTEIN"/>
    <property type="match status" value="1"/>
</dbReference>
<evidence type="ECO:0000256" key="23">
    <source>
        <dbReference type="ARBA" id="ARBA00049433"/>
    </source>
</evidence>
<evidence type="ECO:0000256" key="22">
    <source>
        <dbReference type="ARBA" id="ARBA00048649"/>
    </source>
</evidence>
<evidence type="ECO:0000256" key="9">
    <source>
        <dbReference type="ARBA" id="ARBA00022617"/>
    </source>
</evidence>
<feature type="domain" description="FAD-binding FR-type" evidence="26">
    <location>
        <begin position="149"/>
        <end position="258"/>
    </location>
</feature>
<evidence type="ECO:0000256" key="18">
    <source>
        <dbReference type="ARBA" id="ARBA00025094"/>
    </source>
</evidence>
<organism evidence="27 28">
    <name type="scientific">Achromobacter aloeverae</name>
    <dbReference type="NCBI Taxonomy" id="1750518"/>
    <lineage>
        <taxon>Bacteria</taxon>
        <taxon>Pseudomonadati</taxon>
        <taxon>Pseudomonadota</taxon>
        <taxon>Betaproteobacteria</taxon>
        <taxon>Burkholderiales</taxon>
        <taxon>Alcaligenaceae</taxon>
        <taxon>Achromobacter</taxon>
    </lineage>
</organism>
<dbReference type="PROSITE" id="PS01033">
    <property type="entry name" value="GLOBIN"/>
    <property type="match status" value="1"/>
</dbReference>
<keyword evidence="7 24" id="KW-0813">Transport</keyword>
<dbReference type="GO" id="GO:0071949">
    <property type="term" value="F:FAD binding"/>
    <property type="evidence" value="ECO:0007669"/>
    <property type="project" value="TreeGrafter"/>
</dbReference>
<evidence type="ECO:0000256" key="21">
    <source>
        <dbReference type="ARBA" id="ARBA00033187"/>
    </source>
</evidence>
<evidence type="ECO:0000256" key="15">
    <source>
        <dbReference type="ARBA" id="ARBA00023002"/>
    </source>
</evidence>
<evidence type="ECO:0000259" key="25">
    <source>
        <dbReference type="PROSITE" id="PS01033"/>
    </source>
</evidence>
<protein>
    <recommendedName>
        <fullName evidence="6">Flavohemoprotein</fullName>
        <ecNumber evidence="5">1.14.12.17</ecNumber>
    </recommendedName>
    <alternativeName>
        <fullName evidence="20">Flavohemoglobin</fullName>
    </alternativeName>
    <alternativeName>
        <fullName evidence="19">Hemoglobin-like protein</fullName>
    </alternativeName>
    <alternativeName>
        <fullName evidence="21">Nitric oxide dioxygenase</fullName>
    </alternativeName>
</protein>
<dbReference type="InterPro" id="IPR039261">
    <property type="entry name" value="FNR_nucleotide-bd"/>
</dbReference>
<evidence type="ECO:0000256" key="6">
    <source>
        <dbReference type="ARBA" id="ARBA00014637"/>
    </source>
</evidence>
<dbReference type="EMBL" id="PYAL01000004">
    <property type="protein sequence ID" value="RXN88154.1"/>
    <property type="molecule type" value="Genomic_DNA"/>
</dbReference>
<dbReference type="Gene3D" id="1.10.490.10">
    <property type="entry name" value="Globins"/>
    <property type="match status" value="1"/>
</dbReference>
<dbReference type="GO" id="GO:0005344">
    <property type="term" value="F:oxygen carrier activity"/>
    <property type="evidence" value="ECO:0007669"/>
    <property type="project" value="UniProtKB-KW"/>
</dbReference>
<evidence type="ECO:0000256" key="19">
    <source>
        <dbReference type="ARBA" id="ARBA00030024"/>
    </source>
</evidence>
<evidence type="ECO:0000313" key="27">
    <source>
        <dbReference type="EMBL" id="RXN88154.1"/>
    </source>
</evidence>
<keyword evidence="14" id="KW-0521">NADP</keyword>
<comment type="similarity">
    <text evidence="4">Belongs to the globin family. Two-domain flavohemoproteins subfamily.</text>
</comment>
<dbReference type="InterPro" id="IPR012292">
    <property type="entry name" value="Globin/Proto"/>
</dbReference>
<comment type="similarity">
    <text evidence="3">In the C-terminal section; belongs to the flavoprotein pyridine nucleotide cytochrome reductase family.</text>
</comment>
<dbReference type="SUPFAM" id="SSF63380">
    <property type="entry name" value="Riboflavin synthase domain-like"/>
    <property type="match status" value="1"/>
</dbReference>
<dbReference type="GO" id="GO:0071500">
    <property type="term" value="P:cellular response to nitrosative stress"/>
    <property type="evidence" value="ECO:0007669"/>
    <property type="project" value="TreeGrafter"/>
</dbReference>
<feature type="domain" description="Globin" evidence="25">
    <location>
        <begin position="1"/>
        <end position="138"/>
    </location>
</feature>
<evidence type="ECO:0000256" key="7">
    <source>
        <dbReference type="ARBA" id="ARBA00022448"/>
    </source>
</evidence>
<dbReference type="GO" id="GO:0046872">
    <property type="term" value="F:metal ion binding"/>
    <property type="evidence" value="ECO:0007669"/>
    <property type="project" value="UniProtKB-KW"/>
</dbReference>
<dbReference type="Gene3D" id="2.40.30.10">
    <property type="entry name" value="Translation factors"/>
    <property type="match status" value="1"/>
</dbReference>
<comment type="function">
    <text evidence="18">Is involved in NO detoxification in an aerobic process, termed nitric oxide dioxygenase (NOD) reaction that utilizes O(2) and NAD(P)H to convert NO to nitrate, which protects the bacterium from various noxious nitrogen compounds. Therefore, plays a central role in the inducible response to nitrosative stress.</text>
</comment>
<dbReference type="CDD" id="cd06184">
    <property type="entry name" value="flavohem_like_fad_nad_binding"/>
    <property type="match status" value="1"/>
</dbReference>
<keyword evidence="17" id="KW-0520">NAD</keyword>
<gene>
    <name evidence="27" type="ORF">C7R54_16485</name>
</gene>
<evidence type="ECO:0000256" key="24">
    <source>
        <dbReference type="RuleBase" id="RU000356"/>
    </source>
</evidence>
<keyword evidence="9 24" id="KW-0349">Heme</keyword>
<keyword evidence="13" id="KW-0274">FAD</keyword>
<keyword evidence="16" id="KW-0408">Iron</keyword>
<name>A0A4Q1HIU7_9BURK</name>
<evidence type="ECO:0000256" key="10">
    <source>
        <dbReference type="ARBA" id="ARBA00022621"/>
    </source>
</evidence>
<dbReference type="RefSeq" id="WP_129151519.1">
    <property type="nucleotide sequence ID" value="NZ_JBHSDO010000011.1"/>
</dbReference>
<dbReference type="PRINTS" id="PR00371">
    <property type="entry name" value="FPNCR"/>
</dbReference>
<evidence type="ECO:0000313" key="28">
    <source>
        <dbReference type="Proteomes" id="UP000290849"/>
    </source>
</evidence>
<dbReference type="GO" id="GO:0046210">
    <property type="term" value="P:nitric oxide catabolic process"/>
    <property type="evidence" value="ECO:0007669"/>
    <property type="project" value="TreeGrafter"/>
</dbReference>
<evidence type="ECO:0000256" key="5">
    <source>
        <dbReference type="ARBA" id="ARBA00012229"/>
    </source>
</evidence>
<dbReference type="InterPro" id="IPR017938">
    <property type="entry name" value="Riboflavin_synthase-like_b-brl"/>
</dbReference>
<evidence type="ECO:0000256" key="16">
    <source>
        <dbReference type="ARBA" id="ARBA00023004"/>
    </source>
</evidence>
<comment type="cofactor">
    <cofactor evidence="1">
        <name>heme b</name>
        <dbReference type="ChEBI" id="CHEBI:60344"/>
    </cofactor>
</comment>
<comment type="catalytic activity">
    <reaction evidence="22">
        <text>2 nitric oxide + NADH + 2 O2 = 2 nitrate + NAD(+) + H(+)</text>
        <dbReference type="Rhea" id="RHEA:19469"/>
        <dbReference type="ChEBI" id="CHEBI:15378"/>
        <dbReference type="ChEBI" id="CHEBI:15379"/>
        <dbReference type="ChEBI" id="CHEBI:16480"/>
        <dbReference type="ChEBI" id="CHEBI:17632"/>
        <dbReference type="ChEBI" id="CHEBI:57540"/>
        <dbReference type="ChEBI" id="CHEBI:57945"/>
        <dbReference type="EC" id="1.14.12.17"/>
    </reaction>
</comment>
<evidence type="ECO:0000256" key="3">
    <source>
        <dbReference type="ARBA" id="ARBA00006401"/>
    </source>
</evidence>
<keyword evidence="12" id="KW-0479">Metal-binding</keyword>
<keyword evidence="11" id="KW-0285">Flavoprotein</keyword>
<evidence type="ECO:0000259" key="26">
    <source>
        <dbReference type="PROSITE" id="PS51384"/>
    </source>
</evidence>
<dbReference type="GO" id="GO:0009636">
    <property type="term" value="P:response to toxic substance"/>
    <property type="evidence" value="ECO:0007669"/>
    <property type="project" value="UniProtKB-KW"/>
</dbReference>
<dbReference type="PRINTS" id="PR00410">
    <property type="entry name" value="PHEHYDRXLASE"/>
</dbReference>
<dbReference type="PROSITE" id="PS51384">
    <property type="entry name" value="FAD_FR"/>
    <property type="match status" value="1"/>
</dbReference>
<evidence type="ECO:0000256" key="17">
    <source>
        <dbReference type="ARBA" id="ARBA00023027"/>
    </source>
</evidence>
<dbReference type="CDD" id="cd08922">
    <property type="entry name" value="FHb-globin"/>
    <property type="match status" value="1"/>
</dbReference>
<comment type="catalytic activity">
    <reaction evidence="23">
        <text>2 nitric oxide + NADPH + 2 O2 = 2 nitrate + NADP(+) + H(+)</text>
        <dbReference type="Rhea" id="RHEA:19465"/>
        <dbReference type="ChEBI" id="CHEBI:15378"/>
        <dbReference type="ChEBI" id="CHEBI:15379"/>
        <dbReference type="ChEBI" id="CHEBI:16480"/>
        <dbReference type="ChEBI" id="CHEBI:17632"/>
        <dbReference type="ChEBI" id="CHEBI:57783"/>
        <dbReference type="ChEBI" id="CHEBI:58349"/>
        <dbReference type="EC" id="1.14.12.17"/>
    </reaction>
</comment>
<evidence type="ECO:0000256" key="1">
    <source>
        <dbReference type="ARBA" id="ARBA00001970"/>
    </source>
</evidence>
<accession>A0A4Q1HIU7</accession>
<evidence type="ECO:0000256" key="13">
    <source>
        <dbReference type="ARBA" id="ARBA00022827"/>
    </source>
</evidence>
<dbReference type="InterPro" id="IPR001709">
    <property type="entry name" value="Flavoprot_Pyr_Nucl_cyt_Rdtase"/>
</dbReference>
<comment type="cofactor">
    <cofactor evidence="2">
        <name>FAD</name>
        <dbReference type="ChEBI" id="CHEBI:57692"/>
    </cofactor>
</comment>